<evidence type="ECO:0000313" key="1">
    <source>
        <dbReference type="EMBL" id="OIQ66218.1"/>
    </source>
</evidence>
<sequence>MEERRQRRTLPAQPHIGRAEVPDHRHLQHLGQHRAIAALMRAAPVRIMRQRLAVKPHQLDIAKPRHQLAMRGLHHLRRRLHPSLARPLAKGRADRIALRRGVGPIGTLAKALNADPIGIDDRRIHPVQRGARHGAQYPDHLCQDCFPLRARADIEGADPENGRNADDLPPEIRLHARDDGARLHGRLHRLSGAGRGFRQRRGPGLYRL</sequence>
<gene>
    <name evidence="1" type="ORF">GALL_522140</name>
</gene>
<protein>
    <submittedName>
        <fullName evidence="1">Uncharacterized protein</fullName>
    </submittedName>
</protein>
<accession>A0A1J5P4Y5</accession>
<organism evidence="1">
    <name type="scientific">mine drainage metagenome</name>
    <dbReference type="NCBI Taxonomy" id="410659"/>
    <lineage>
        <taxon>unclassified sequences</taxon>
        <taxon>metagenomes</taxon>
        <taxon>ecological metagenomes</taxon>
    </lineage>
</organism>
<dbReference type="EMBL" id="MLJW01006754">
    <property type="protein sequence ID" value="OIQ66218.1"/>
    <property type="molecule type" value="Genomic_DNA"/>
</dbReference>
<reference evidence="1" key="1">
    <citation type="submission" date="2016-10" db="EMBL/GenBank/DDBJ databases">
        <title>Sequence of Gallionella enrichment culture.</title>
        <authorList>
            <person name="Poehlein A."/>
            <person name="Muehling M."/>
            <person name="Daniel R."/>
        </authorList>
    </citation>
    <scope>NUCLEOTIDE SEQUENCE</scope>
</reference>
<proteinExistence type="predicted"/>
<dbReference type="AlphaFoldDB" id="A0A1J5P4Y5"/>
<name>A0A1J5P4Y5_9ZZZZ</name>
<comment type="caution">
    <text evidence="1">The sequence shown here is derived from an EMBL/GenBank/DDBJ whole genome shotgun (WGS) entry which is preliminary data.</text>
</comment>